<accession>A0A316YJT2</accession>
<feature type="region of interest" description="Disordered" evidence="2">
    <location>
        <begin position="324"/>
        <end position="627"/>
    </location>
</feature>
<keyword evidence="1" id="KW-0175">Coiled coil</keyword>
<dbReference type="GeneID" id="37044054"/>
<dbReference type="RefSeq" id="XP_025376640.1">
    <property type="nucleotide sequence ID" value="XM_025522138.1"/>
</dbReference>
<dbReference type="PANTHER" id="PTHR31962">
    <property type="entry name" value="SPHINGOLIPID LONG CHAIN BASE-RESPONSIVE PROTEIN PIL1"/>
    <property type="match status" value="1"/>
</dbReference>
<gene>
    <name evidence="3" type="ORF">FA10DRAFT_268004</name>
</gene>
<dbReference type="OrthoDB" id="5599269at2759"/>
<dbReference type="InParanoid" id="A0A316YJT2"/>
<dbReference type="EMBL" id="KZ819637">
    <property type="protein sequence ID" value="PWN89442.1"/>
    <property type="molecule type" value="Genomic_DNA"/>
</dbReference>
<feature type="compositionally biased region" description="Polar residues" evidence="2">
    <location>
        <begin position="284"/>
        <end position="300"/>
    </location>
</feature>
<feature type="compositionally biased region" description="Polar residues" evidence="2">
    <location>
        <begin position="472"/>
        <end position="486"/>
    </location>
</feature>
<keyword evidence="4" id="KW-1185">Reference proteome</keyword>
<reference evidence="3 4" key="1">
    <citation type="journal article" date="2018" name="Mol. Biol. Evol.">
        <title>Broad Genomic Sampling Reveals a Smut Pathogenic Ancestry of the Fungal Clade Ustilaginomycotina.</title>
        <authorList>
            <person name="Kijpornyongpan T."/>
            <person name="Mondo S.J."/>
            <person name="Barry K."/>
            <person name="Sandor L."/>
            <person name="Lee J."/>
            <person name="Lipzen A."/>
            <person name="Pangilinan J."/>
            <person name="LaButti K."/>
            <person name="Hainaut M."/>
            <person name="Henrissat B."/>
            <person name="Grigoriev I.V."/>
            <person name="Spatafora J.W."/>
            <person name="Aime M.C."/>
        </authorList>
    </citation>
    <scope>NUCLEOTIDE SEQUENCE [LARGE SCALE GENOMIC DNA]</scope>
    <source>
        <strain evidence="3 4">MCA 4198</strain>
    </source>
</reference>
<dbReference type="STRING" id="215250.A0A316YJT2"/>
<dbReference type="GO" id="GO:0036286">
    <property type="term" value="C:eisosome filament"/>
    <property type="evidence" value="ECO:0007669"/>
    <property type="project" value="TreeGrafter"/>
</dbReference>
<dbReference type="GO" id="GO:0006897">
    <property type="term" value="P:endocytosis"/>
    <property type="evidence" value="ECO:0007669"/>
    <property type="project" value="TreeGrafter"/>
</dbReference>
<sequence>MFRKAQQSVAHQSTLPSGFGLGNRDLKSLQDVINTEKDFIKSNTRSGQDFHKSAEAIKAWAAAEGEDLQDVLGKLSLLFEHYTTSQVRLNAHLATIRQHFKSVRTREEALADLKARKRSLGSKIESVEKKLAKMGPENKELMKTTSLLKELRGEMESLRVELLQEEAAIGDFKRRTAKEAMGIKCGGLLEFAEKITVVAEIGKLLIEEIPLNQTQPGMPRDEYEGTAKTDQLMQEATRCIADVGFAPVGAGGAGFGGGSRHDLNGGAGYGGAGAGMVGDDSIDPNASQLDTPYETTQTSAFGGEDDNAVQTPIYATHASLNKRGTLDDDANVTHESHQQESSAADIPEDSAAEEWRQSRNYATTNGEGYDNYHSRTESSQHPIADRYASPTSSGIPPPPQLPDMQPSTSPDERQVGGTAPLKLVGGGPSQESLDGAYQGEPSRYAAALPPRIMTPPPVVGTPSAASGAVANQDDQSYFHSIGSTRAAQEAARRSYSPAPPTAASQSLASLSQPPTSGYEAAPEGRKMTAAAFRKGFARTPSAQHMSSSNSHSSAADHYIGNGAGIDRPNTPGSGADHAAATPPLAIRKRISVVPGQEHLGPSSIDDSAAAPPYQYDANRQSAYGGYE</sequence>
<dbReference type="GO" id="GO:0008289">
    <property type="term" value="F:lipid binding"/>
    <property type="evidence" value="ECO:0007669"/>
    <property type="project" value="TreeGrafter"/>
</dbReference>
<evidence type="ECO:0008006" key="5">
    <source>
        <dbReference type="Google" id="ProtNLM"/>
    </source>
</evidence>
<dbReference type="Proteomes" id="UP000245768">
    <property type="component" value="Unassembled WGS sequence"/>
</dbReference>
<feature type="compositionally biased region" description="Low complexity" evidence="2">
    <location>
        <begin position="493"/>
        <end position="516"/>
    </location>
</feature>
<evidence type="ECO:0000256" key="1">
    <source>
        <dbReference type="SAM" id="Coils"/>
    </source>
</evidence>
<evidence type="ECO:0000313" key="3">
    <source>
        <dbReference type="EMBL" id="PWN89442.1"/>
    </source>
</evidence>
<feature type="compositionally biased region" description="Low complexity" evidence="2">
    <location>
        <begin position="541"/>
        <end position="557"/>
    </location>
</feature>
<dbReference type="GO" id="GO:0070941">
    <property type="term" value="P:eisosome assembly"/>
    <property type="evidence" value="ECO:0007669"/>
    <property type="project" value="TreeGrafter"/>
</dbReference>
<dbReference type="InterPro" id="IPR027267">
    <property type="entry name" value="AH/BAR_dom_sf"/>
</dbReference>
<dbReference type="Gene3D" id="1.20.1270.60">
    <property type="entry name" value="Arfaptin homology (AH) domain/BAR domain"/>
    <property type="match status" value="1"/>
</dbReference>
<protein>
    <recommendedName>
        <fullName evidence="5">Eisosome component PIL1-domain-containing protein</fullName>
    </recommendedName>
</protein>
<feature type="region of interest" description="Disordered" evidence="2">
    <location>
        <begin position="279"/>
        <end position="307"/>
    </location>
</feature>
<feature type="coiled-coil region" evidence="1">
    <location>
        <begin position="110"/>
        <end position="168"/>
    </location>
</feature>
<dbReference type="InterPro" id="IPR028245">
    <property type="entry name" value="PIL1/LSP1"/>
</dbReference>
<dbReference type="Pfam" id="PF13805">
    <property type="entry name" value="Pil1"/>
    <property type="match status" value="1"/>
</dbReference>
<dbReference type="AlphaFoldDB" id="A0A316YJT2"/>
<evidence type="ECO:0000256" key="2">
    <source>
        <dbReference type="SAM" id="MobiDB-lite"/>
    </source>
</evidence>
<evidence type="ECO:0000313" key="4">
    <source>
        <dbReference type="Proteomes" id="UP000245768"/>
    </source>
</evidence>
<proteinExistence type="predicted"/>
<organism evidence="3 4">
    <name type="scientific">Acaromyces ingoldii</name>
    <dbReference type="NCBI Taxonomy" id="215250"/>
    <lineage>
        <taxon>Eukaryota</taxon>
        <taxon>Fungi</taxon>
        <taxon>Dikarya</taxon>
        <taxon>Basidiomycota</taxon>
        <taxon>Ustilaginomycotina</taxon>
        <taxon>Exobasidiomycetes</taxon>
        <taxon>Exobasidiales</taxon>
        <taxon>Cryptobasidiaceae</taxon>
        <taxon>Acaromyces</taxon>
    </lineage>
</organism>
<dbReference type="PANTHER" id="PTHR31962:SF6">
    <property type="entry name" value="EISOSOME COMPONENT PIL1-DOMAIN-CONTAINING PROTEIN"/>
    <property type="match status" value="1"/>
</dbReference>
<dbReference type="GO" id="GO:0005886">
    <property type="term" value="C:plasma membrane"/>
    <property type="evidence" value="ECO:0007669"/>
    <property type="project" value="TreeGrafter"/>
</dbReference>
<name>A0A316YJT2_9BASI</name>